<dbReference type="EMBL" id="JBHTBN010000002">
    <property type="protein sequence ID" value="MFC7356969.1"/>
    <property type="molecule type" value="Genomic_DNA"/>
</dbReference>
<evidence type="ECO:0000259" key="6">
    <source>
        <dbReference type="Pfam" id="PF04205"/>
    </source>
</evidence>
<sequence length="176" mass="19698">MIKKLFFLFGICFSLVSFSIPEKIEKKADKVISKFLDTENFQKKTITISEALDKKTASEFTNGNLFSISSKGSIVGYGYIGNAPSKTATFDYLVLFDPNFIITKSKVLIYREEYGGEIGSKRWLQQFDGESSKSSELKYNQDIIPISGATISVRSMTKAMNNLLQSIAVLQKEKAL</sequence>
<reference evidence="8" key="1">
    <citation type="journal article" date="2019" name="Int. J. Syst. Evol. Microbiol.">
        <title>The Global Catalogue of Microorganisms (GCM) 10K type strain sequencing project: providing services to taxonomists for standard genome sequencing and annotation.</title>
        <authorList>
            <consortium name="The Broad Institute Genomics Platform"/>
            <consortium name="The Broad Institute Genome Sequencing Center for Infectious Disease"/>
            <person name="Wu L."/>
            <person name="Ma J."/>
        </authorList>
    </citation>
    <scope>NUCLEOTIDE SEQUENCE [LARGE SCALE GENOMIC DNA]</scope>
    <source>
        <strain evidence="8">CGMCC 1.16306</strain>
    </source>
</reference>
<keyword evidence="5" id="KW-0249">Electron transport</keyword>
<accession>A0ABW2MQ05</accession>
<organism evidence="7 8">
    <name type="scientific">Jejudonia soesokkakensis</name>
    <dbReference type="NCBI Taxonomy" id="1323432"/>
    <lineage>
        <taxon>Bacteria</taxon>
        <taxon>Pseudomonadati</taxon>
        <taxon>Bacteroidota</taxon>
        <taxon>Flavobacteriia</taxon>
        <taxon>Flavobacteriales</taxon>
        <taxon>Flavobacteriaceae</taxon>
        <taxon>Jejudonia</taxon>
    </lineage>
</organism>
<keyword evidence="4" id="KW-0288">FMN</keyword>
<keyword evidence="3" id="KW-0285">Flavoprotein</keyword>
<dbReference type="Proteomes" id="UP001596415">
    <property type="component" value="Unassembled WGS sequence"/>
</dbReference>
<protein>
    <submittedName>
        <fullName evidence="7">FMN-binding protein</fullName>
    </submittedName>
</protein>
<evidence type="ECO:0000256" key="1">
    <source>
        <dbReference type="ARBA" id="ARBA00022448"/>
    </source>
</evidence>
<dbReference type="Pfam" id="PF04205">
    <property type="entry name" value="FMN_bind"/>
    <property type="match status" value="1"/>
</dbReference>
<evidence type="ECO:0000256" key="5">
    <source>
        <dbReference type="ARBA" id="ARBA00022982"/>
    </source>
</evidence>
<proteinExistence type="predicted"/>
<evidence type="ECO:0000313" key="7">
    <source>
        <dbReference type="EMBL" id="MFC7356969.1"/>
    </source>
</evidence>
<dbReference type="RefSeq" id="WP_380216818.1">
    <property type="nucleotide sequence ID" value="NZ_JBHTBN010000002.1"/>
</dbReference>
<dbReference type="PANTHER" id="PTHR36118">
    <property type="entry name" value="ION-TRANSLOCATING OXIDOREDUCTASE COMPLEX SUBUNIT G"/>
    <property type="match status" value="1"/>
</dbReference>
<feature type="domain" description="FMN-binding" evidence="6">
    <location>
        <begin position="92"/>
        <end position="165"/>
    </location>
</feature>
<evidence type="ECO:0000256" key="2">
    <source>
        <dbReference type="ARBA" id="ARBA00022553"/>
    </source>
</evidence>
<dbReference type="InterPro" id="IPR007329">
    <property type="entry name" value="FMN-bd"/>
</dbReference>
<evidence type="ECO:0000256" key="3">
    <source>
        <dbReference type="ARBA" id="ARBA00022630"/>
    </source>
</evidence>
<evidence type="ECO:0000256" key="4">
    <source>
        <dbReference type="ARBA" id="ARBA00022643"/>
    </source>
</evidence>
<keyword evidence="8" id="KW-1185">Reference proteome</keyword>
<keyword evidence="1" id="KW-0813">Transport</keyword>
<keyword evidence="2" id="KW-0597">Phosphoprotein</keyword>
<dbReference type="InterPro" id="IPR010209">
    <property type="entry name" value="Ion_transpt_RnfG/RsxG"/>
</dbReference>
<name>A0ABW2MQ05_9FLAO</name>
<gene>
    <name evidence="7" type="ORF">ACFQO1_04675</name>
</gene>
<evidence type="ECO:0000313" key="8">
    <source>
        <dbReference type="Proteomes" id="UP001596415"/>
    </source>
</evidence>
<comment type="caution">
    <text evidence="7">The sequence shown here is derived from an EMBL/GenBank/DDBJ whole genome shotgun (WGS) entry which is preliminary data.</text>
</comment>
<dbReference type="PANTHER" id="PTHR36118:SF1">
    <property type="entry name" value="ION-TRANSLOCATING OXIDOREDUCTASE COMPLEX SUBUNIT G"/>
    <property type="match status" value="1"/>
</dbReference>